<dbReference type="AlphaFoldDB" id="A0A1C5ABI0"/>
<dbReference type="Proteomes" id="UP000198864">
    <property type="component" value="Unassembled WGS sequence"/>
</dbReference>
<feature type="transmembrane region" description="Helical" evidence="6">
    <location>
        <begin position="12"/>
        <end position="31"/>
    </location>
</feature>
<accession>A0A1C5ABI0</accession>
<gene>
    <name evidence="7" type="ORF">GA0070561_6614</name>
</gene>
<evidence type="ECO:0008006" key="9">
    <source>
        <dbReference type="Google" id="ProtNLM"/>
    </source>
</evidence>
<evidence type="ECO:0000256" key="1">
    <source>
        <dbReference type="ARBA" id="ARBA00004651"/>
    </source>
</evidence>
<evidence type="ECO:0000313" key="7">
    <source>
        <dbReference type="EMBL" id="SCF42573.1"/>
    </source>
</evidence>
<evidence type="ECO:0000256" key="3">
    <source>
        <dbReference type="ARBA" id="ARBA00022692"/>
    </source>
</evidence>
<evidence type="ECO:0000256" key="5">
    <source>
        <dbReference type="ARBA" id="ARBA00023136"/>
    </source>
</evidence>
<sequence>MIQRLLRLIPPGTIAVGAGLGLLGLASYVHLAVAGHSLSKADYSSLSVLWSIVFTLGIGVFMPIEQEVARVVAARHSQGLPPGPVLARGVTVAAVLLAVLVLAVTVARQPLADKLFAGDGNLVTVLIGALAAMAVAYATRGVLSGLQLFPWYGTQLGIDGGLRIIMVAVLGLAGVSSPVWYGLVLVAAPLVSVLLTLPPVLRAIGAGPPVAWATLLRGLGLLTASSLLSQVVVNIGVINVQLLAPADAAAAGALLSALVLVRIPLFVFGSLQASLLPGLATTATTGDQAGFHSLLRRALGIVTALGLTGALGAVLLGPWLVGTLFDAPGVLGHGDFAWLAAATLAYLWAMVLGQALLALDRHRAQALAWTVGVAALIAVTLIPAPVTLRVELAYTVGSVIVAATMATLLLRGGVRRPTTPTRPLAEAVAPAASGGLP</sequence>
<protein>
    <recommendedName>
        <fullName evidence="9">Membrane protein involved in the export of O-antigen and teichoic acid</fullName>
    </recommendedName>
</protein>
<evidence type="ECO:0000256" key="4">
    <source>
        <dbReference type="ARBA" id="ARBA00022989"/>
    </source>
</evidence>
<feature type="transmembrane region" description="Helical" evidence="6">
    <location>
        <begin position="392"/>
        <end position="410"/>
    </location>
</feature>
<dbReference type="STRING" id="285676.GA0070561_6614"/>
<comment type="subcellular location">
    <subcellularLocation>
        <location evidence="1">Cell membrane</location>
        <topology evidence="1">Multi-pass membrane protein</topology>
    </subcellularLocation>
</comment>
<dbReference type="GO" id="GO:0005886">
    <property type="term" value="C:plasma membrane"/>
    <property type="evidence" value="ECO:0007669"/>
    <property type="project" value="UniProtKB-SubCell"/>
</dbReference>
<dbReference type="RefSeq" id="WP_091408668.1">
    <property type="nucleotide sequence ID" value="NZ_FMCR01000009.1"/>
</dbReference>
<feature type="transmembrane region" description="Helical" evidence="6">
    <location>
        <begin position="85"/>
        <end position="108"/>
    </location>
</feature>
<keyword evidence="4 6" id="KW-1133">Transmembrane helix</keyword>
<dbReference type="PANTHER" id="PTHR30250">
    <property type="entry name" value="PST FAMILY PREDICTED COLANIC ACID TRANSPORTER"/>
    <property type="match status" value="1"/>
</dbReference>
<dbReference type="InterPro" id="IPR050833">
    <property type="entry name" value="Poly_Biosynth_Transport"/>
</dbReference>
<proteinExistence type="predicted"/>
<keyword evidence="3 6" id="KW-0812">Transmembrane</keyword>
<evidence type="ECO:0000256" key="6">
    <source>
        <dbReference type="SAM" id="Phobius"/>
    </source>
</evidence>
<feature type="transmembrane region" description="Helical" evidence="6">
    <location>
        <begin position="120"/>
        <end position="139"/>
    </location>
</feature>
<feature type="transmembrane region" description="Helical" evidence="6">
    <location>
        <begin position="43"/>
        <end position="64"/>
    </location>
</feature>
<feature type="transmembrane region" description="Helical" evidence="6">
    <location>
        <begin position="298"/>
        <end position="321"/>
    </location>
</feature>
<keyword evidence="5 6" id="KW-0472">Membrane</keyword>
<dbReference type="PANTHER" id="PTHR30250:SF11">
    <property type="entry name" value="O-ANTIGEN TRANSPORTER-RELATED"/>
    <property type="match status" value="1"/>
</dbReference>
<feature type="transmembrane region" description="Helical" evidence="6">
    <location>
        <begin position="336"/>
        <end position="359"/>
    </location>
</feature>
<feature type="transmembrane region" description="Helical" evidence="6">
    <location>
        <begin position="366"/>
        <end position="386"/>
    </location>
</feature>
<evidence type="ECO:0000313" key="8">
    <source>
        <dbReference type="Proteomes" id="UP000198864"/>
    </source>
</evidence>
<organism evidence="7 8">
    <name type="scientific">Micromonospora saelicesensis</name>
    <dbReference type="NCBI Taxonomy" id="285676"/>
    <lineage>
        <taxon>Bacteria</taxon>
        <taxon>Bacillati</taxon>
        <taxon>Actinomycetota</taxon>
        <taxon>Actinomycetes</taxon>
        <taxon>Micromonosporales</taxon>
        <taxon>Micromonosporaceae</taxon>
        <taxon>Micromonospora</taxon>
    </lineage>
</organism>
<feature type="transmembrane region" description="Helical" evidence="6">
    <location>
        <begin position="151"/>
        <end position="173"/>
    </location>
</feature>
<keyword evidence="2" id="KW-1003">Cell membrane</keyword>
<name>A0A1C5ABI0_9ACTN</name>
<dbReference type="EMBL" id="FMCR01000009">
    <property type="protein sequence ID" value="SCF42573.1"/>
    <property type="molecule type" value="Genomic_DNA"/>
</dbReference>
<feature type="transmembrane region" description="Helical" evidence="6">
    <location>
        <begin position="179"/>
        <end position="197"/>
    </location>
</feature>
<evidence type="ECO:0000256" key="2">
    <source>
        <dbReference type="ARBA" id="ARBA00022475"/>
    </source>
</evidence>
<reference evidence="7 8" key="1">
    <citation type="submission" date="2016-06" db="EMBL/GenBank/DDBJ databases">
        <authorList>
            <person name="Kjaerup R.B."/>
            <person name="Dalgaard T.S."/>
            <person name="Juul-Madsen H.R."/>
        </authorList>
    </citation>
    <scope>NUCLEOTIDE SEQUENCE [LARGE SCALE GENOMIC DNA]</scope>
    <source>
        <strain evidence="7 8">DSM 44871</strain>
    </source>
</reference>